<keyword evidence="2" id="KW-0964">Secreted</keyword>
<accession>A0A4Y1QZV4</accession>
<sequence>MFIMALVLQPSLSMFTLVTLFSILLNLNPSSCFNPKLFSVSRLQSDSDWAAAGATWYGNPDGAGTDGGACGYGNAVETLHSLKWCLLEALLYSNQAKDVELVKCTTNAACSGNSATVVITDECPGCTSESVHFDLSGTAFGAMAVSGQEGQLRNAGVLQIQYKRVDCNYPGVTLIFRVDSGSNPNYFATLIEYEDGAGDLTEVHLKQSGGDSDSWLLMQESWGAVWKLDSGSALQAPFSIRLTASDGQALVANNVIPDGWQAGQTYRSLYDLEDFIDR</sequence>
<dbReference type="Pfam" id="PF01357">
    <property type="entry name" value="Expansin_C"/>
    <property type="match status" value="1"/>
</dbReference>
<evidence type="ECO:0000256" key="1">
    <source>
        <dbReference type="ARBA" id="ARBA00004613"/>
    </source>
</evidence>
<evidence type="ECO:0000313" key="7">
    <source>
        <dbReference type="EMBL" id="BBG97362.1"/>
    </source>
</evidence>
<keyword evidence="4" id="KW-0732">Signal</keyword>
<dbReference type="InterPro" id="IPR009009">
    <property type="entry name" value="RlpA-like_DPBB"/>
</dbReference>
<organism evidence="7">
    <name type="scientific">Prunus dulcis</name>
    <name type="common">Almond</name>
    <name type="synonym">Amygdalus dulcis</name>
    <dbReference type="NCBI Taxonomy" id="3755"/>
    <lineage>
        <taxon>Eukaryota</taxon>
        <taxon>Viridiplantae</taxon>
        <taxon>Streptophyta</taxon>
        <taxon>Embryophyta</taxon>
        <taxon>Tracheophyta</taxon>
        <taxon>Spermatophyta</taxon>
        <taxon>Magnoliopsida</taxon>
        <taxon>eudicotyledons</taxon>
        <taxon>Gunneridae</taxon>
        <taxon>Pentapetalae</taxon>
        <taxon>rosids</taxon>
        <taxon>fabids</taxon>
        <taxon>Rosales</taxon>
        <taxon>Rosaceae</taxon>
        <taxon>Amygdaloideae</taxon>
        <taxon>Amygdaleae</taxon>
        <taxon>Prunus</taxon>
    </lineage>
</organism>
<dbReference type="SUPFAM" id="SSF49590">
    <property type="entry name" value="PHL pollen allergen"/>
    <property type="match status" value="1"/>
</dbReference>
<dbReference type="InterPro" id="IPR036908">
    <property type="entry name" value="RlpA-like_sf"/>
</dbReference>
<reference evidence="7" key="1">
    <citation type="journal article" date="2019" name="Science">
        <title>Mutation of a bHLH transcription factor allowed almond domestication.</title>
        <authorList>
            <person name="Sanchez-Perez R."/>
            <person name="Pavan S."/>
            <person name="Mazzeo R."/>
            <person name="Moldovan C."/>
            <person name="Aiese Cigliano R."/>
            <person name="Del Cueto J."/>
            <person name="Ricciardi F."/>
            <person name="Lotti C."/>
            <person name="Ricciardi L."/>
            <person name="Dicenta F."/>
            <person name="Lopez-Marques R.L."/>
            <person name="Lindberg Moller B."/>
        </authorList>
    </citation>
    <scope>NUCLEOTIDE SEQUENCE</scope>
</reference>
<name>A0A4Y1QZV4_PRUDU</name>
<comment type="subcellular location">
    <subcellularLocation>
        <location evidence="1">Secreted</location>
    </subcellularLocation>
</comment>
<evidence type="ECO:0000256" key="3">
    <source>
        <dbReference type="RuleBase" id="RU003460"/>
    </source>
</evidence>
<dbReference type="Gene3D" id="2.60.40.760">
    <property type="entry name" value="Expansin, cellulose-binding-like domain"/>
    <property type="match status" value="1"/>
</dbReference>
<comment type="similarity">
    <text evidence="3">Belongs to the expansin family.</text>
</comment>
<proteinExistence type="inferred from homology"/>
<dbReference type="PROSITE" id="PS50842">
    <property type="entry name" value="EXPANSIN_EG45"/>
    <property type="match status" value="1"/>
</dbReference>
<evidence type="ECO:0000256" key="4">
    <source>
        <dbReference type="SAM" id="SignalP"/>
    </source>
</evidence>
<dbReference type="AlphaFoldDB" id="A0A4Y1QZV4"/>
<feature type="chain" id="PRO_5021222916" evidence="4">
    <location>
        <begin position="33"/>
        <end position="278"/>
    </location>
</feature>
<dbReference type="SUPFAM" id="SSF50685">
    <property type="entry name" value="Barwin-like endoglucanases"/>
    <property type="match status" value="1"/>
</dbReference>
<dbReference type="InterPro" id="IPR005795">
    <property type="entry name" value="LolPI"/>
</dbReference>
<dbReference type="Gene3D" id="2.40.40.10">
    <property type="entry name" value="RlpA-like domain"/>
    <property type="match status" value="1"/>
</dbReference>
<feature type="domain" description="Expansin-like CBD" evidence="6">
    <location>
        <begin position="185"/>
        <end position="268"/>
    </location>
</feature>
<dbReference type="EMBL" id="AP019298">
    <property type="protein sequence ID" value="BBG97362.1"/>
    <property type="molecule type" value="Genomic_DNA"/>
</dbReference>
<gene>
    <name evidence="7" type="ORF">Prudu_006464</name>
</gene>
<protein>
    <submittedName>
        <fullName evidence="7">Expansin B2</fullName>
    </submittedName>
</protein>
<evidence type="ECO:0000259" key="6">
    <source>
        <dbReference type="PROSITE" id="PS50843"/>
    </source>
</evidence>
<evidence type="ECO:0000256" key="2">
    <source>
        <dbReference type="ARBA" id="ARBA00022525"/>
    </source>
</evidence>
<dbReference type="Pfam" id="PF03330">
    <property type="entry name" value="DPBB_1"/>
    <property type="match status" value="1"/>
</dbReference>
<dbReference type="InterPro" id="IPR036749">
    <property type="entry name" value="Expansin_CBD_sf"/>
</dbReference>
<dbReference type="InterPro" id="IPR007112">
    <property type="entry name" value="Expansin/allergen_DPBB_dom"/>
</dbReference>
<evidence type="ECO:0000259" key="5">
    <source>
        <dbReference type="PROSITE" id="PS50842"/>
    </source>
</evidence>
<dbReference type="GO" id="GO:0005576">
    <property type="term" value="C:extracellular region"/>
    <property type="evidence" value="ECO:0007669"/>
    <property type="project" value="UniProtKB-SubCell"/>
</dbReference>
<dbReference type="PANTHER" id="PTHR31692:SF56">
    <property type="entry name" value="EXPANSIN-B2-RELATED"/>
    <property type="match status" value="1"/>
</dbReference>
<dbReference type="InterPro" id="IPR007117">
    <property type="entry name" value="Expansin_CBD"/>
</dbReference>
<feature type="signal peptide" evidence="4">
    <location>
        <begin position="1"/>
        <end position="32"/>
    </location>
</feature>
<dbReference type="PROSITE" id="PS50843">
    <property type="entry name" value="EXPANSIN_CBD"/>
    <property type="match status" value="1"/>
</dbReference>
<dbReference type="InterPro" id="IPR007118">
    <property type="entry name" value="Expan_Lol_pI"/>
</dbReference>
<dbReference type="PANTHER" id="PTHR31692">
    <property type="entry name" value="EXPANSIN-B3"/>
    <property type="match status" value="1"/>
</dbReference>
<dbReference type="PRINTS" id="PR00829">
    <property type="entry name" value="LOLP1ALLERGN"/>
</dbReference>
<feature type="domain" description="Expansin-like EG45" evidence="5">
    <location>
        <begin position="67"/>
        <end position="172"/>
    </location>
</feature>
<dbReference type="GO" id="GO:0009653">
    <property type="term" value="P:anatomical structure morphogenesis"/>
    <property type="evidence" value="ECO:0007669"/>
    <property type="project" value="UniProtKB-ARBA"/>
</dbReference>
<dbReference type="PRINTS" id="PR01225">
    <property type="entry name" value="EXPANSNFAMLY"/>
</dbReference>